<evidence type="ECO:0000313" key="1">
    <source>
        <dbReference type="EMBL" id="KMW67595.1"/>
    </source>
</evidence>
<sequence>MPRVSVEELLKHVKKCQQLADSCGFTIAYQKEKESSENMICHRKKTPATDDKYARVVENWILWRVFHSESADKEFAKHEPDLSI</sequence>
<reference evidence="1" key="1">
    <citation type="submission" date="2010-03" db="EMBL/GenBank/DDBJ databases">
        <title>Annotation of Blastomyces dermatitidis strain ATCC 18188.</title>
        <authorList>
            <consortium name="The Broad Institute Genome Sequencing Platform"/>
            <consortium name="Broad Institute Genome Sequencing Center for Infectious Disease."/>
            <person name="Cuomo C."/>
            <person name="Klein B."/>
            <person name="Sullivan T."/>
            <person name="Heitman J."/>
            <person name="Young S."/>
            <person name="Zeng Q."/>
            <person name="Gargeya S."/>
            <person name="Alvarado L."/>
            <person name="Berlin A.M."/>
            <person name="Chapman S.B."/>
            <person name="Chen Z."/>
            <person name="Freedman E."/>
            <person name="Gellesch M."/>
            <person name="Goldberg J."/>
            <person name="Griggs A."/>
            <person name="Gujja S."/>
            <person name="Heilman E."/>
            <person name="Heiman D."/>
            <person name="Howarth C."/>
            <person name="Mehta T."/>
            <person name="Neiman D."/>
            <person name="Pearson M."/>
            <person name="Roberts A."/>
            <person name="Saif S."/>
            <person name="Shea T."/>
            <person name="Shenoy N."/>
            <person name="Sisk P."/>
            <person name="Stolte C."/>
            <person name="Sykes S."/>
            <person name="White J."/>
            <person name="Yandava C."/>
            <person name="Haas B."/>
            <person name="Nusbaum C."/>
            <person name="Birren B."/>
        </authorList>
    </citation>
    <scope>NUCLEOTIDE SEQUENCE</scope>
    <source>
        <strain evidence="1">ATCC 18188</strain>
    </source>
</reference>
<dbReference type="AlphaFoldDB" id="A0A0J9ER16"/>
<protein>
    <submittedName>
        <fullName evidence="1">Uncharacterized protein</fullName>
    </submittedName>
</protein>
<proteinExistence type="predicted"/>
<name>A0A0J9ER16_AJEDA</name>
<dbReference type="Proteomes" id="UP000007802">
    <property type="component" value="Unassembled WGS sequence"/>
</dbReference>
<accession>A0A0J9ER16</accession>
<gene>
    <name evidence="1" type="ORF">BDDG_12206</name>
</gene>
<organism evidence="1">
    <name type="scientific">Ajellomyces dermatitidis (strain ATCC 18188 / CBS 674.68)</name>
    <name type="common">Blastomyces dermatitidis</name>
    <dbReference type="NCBI Taxonomy" id="653446"/>
    <lineage>
        <taxon>Eukaryota</taxon>
        <taxon>Fungi</taxon>
        <taxon>Dikarya</taxon>
        <taxon>Ascomycota</taxon>
        <taxon>Pezizomycotina</taxon>
        <taxon>Eurotiomycetes</taxon>
        <taxon>Eurotiomycetidae</taxon>
        <taxon>Onygenales</taxon>
        <taxon>Ajellomycetaceae</taxon>
        <taxon>Blastomyces</taxon>
    </lineage>
</organism>
<dbReference type="EMBL" id="GG749428">
    <property type="protein sequence ID" value="KMW67595.1"/>
    <property type="molecule type" value="Genomic_DNA"/>
</dbReference>